<keyword evidence="1 2" id="KW-0175">Coiled coil</keyword>
<feature type="compositionally biased region" description="Acidic residues" evidence="3">
    <location>
        <begin position="117"/>
        <end position="131"/>
    </location>
</feature>
<evidence type="ECO:0000256" key="1">
    <source>
        <dbReference type="ARBA" id="ARBA00023054"/>
    </source>
</evidence>
<feature type="compositionally biased region" description="Low complexity" evidence="3">
    <location>
        <begin position="99"/>
        <end position="111"/>
    </location>
</feature>
<dbReference type="Proteomes" id="UP001318860">
    <property type="component" value="Unassembled WGS sequence"/>
</dbReference>
<evidence type="ECO:0000256" key="3">
    <source>
        <dbReference type="SAM" id="MobiDB-lite"/>
    </source>
</evidence>
<dbReference type="Gene3D" id="1.10.287.1490">
    <property type="match status" value="1"/>
</dbReference>
<dbReference type="PANTHER" id="PTHR47357">
    <property type="entry name" value="COP1-INTERACTIVE PROTEIN 1"/>
    <property type="match status" value="1"/>
</dbReference>
<dbReference type="EMBL" id="JABTTQ020000847">
    <property type="protein sequence ID" value="KAK6137352.1"/>
    <property type="molecule type" value="Genomic_DNA"/>
</dbReference>
<organism evidence="5 6">
    <name type="scientific">Rehmannia glutinosa</name>
    <name type="common">Chinese foxglove</name>
    <dbReference type="NCBI Taxonomy" id="99300"/>
    <lineage>
        <taxon>Eukaryota</taxon>
        <taxon>Viridiplantae</taxon>
        <taxon>Streptophyta</taxon>
        <taxon>Embryophyta</taxon>
        <taxon>Tracheophyta</taxon>
        <taxon>Spermatophyta</taxon>
        <taxon>Magnoliopsida</taxon>
        <taxon>eudicotyledons</taxon>
        <taxon>Gunneridae</taxon>
        <taxon>Pentapetalae</taxon>
        <taxon>asterids</taxon>
        <taxon>lamiids</taxon>
        <taxon>Lamiales</taxon>
        <taxon>Orobanchaceae</taxon>
        <taxon>Rehmannieae</taxon>
        <taxon>Rehmannia</taxon>
    </lineage>
</organism>
<reference evidence="5 6" key="1">
    <citation type="journal article" date="2021" name="Comput. Struct. Biotechnol. J.">
        <title>De novo genome assembly of the potent medicinal plant Rehmannia glutinosa using nanopore technology.</title>
        <authorList>
            <person name="Ma L."/>
            <person name="Dong C."/>
            <person name="Song C."/>
            <person name="Wang X."/>
            <person name="Zheng X."/>
            <person name="Niu Y."/>
            <person name="Chen S."/>
            <person name="Feng W."/>
        </authorList>
    </citation>
    <scope>NUCLEOTIDE SEQUENCE [LARGE SCALE GENOMIC DNA]</scope>
    <source>
        <strain evidence="5">DH-2019</strain>
    </source>
</reference>
<evidence type="ECO:0000256" key="2">
    <source>
        <dbReference type="SAM" id="Coils"/>
    </source>
</evidence>
<feature type="region of interest" description="Disordered" evidence="3">
    <location>
        <begin position="1"/>
        <end position="23"/>
    </location>
</feature>
<dbReference type="PANTHER" id="PTHR47357:SF4">
    <property type="entry name" value="MYOSIN HEAVY CHAIN-LIKE PROTEIN"/>
    <property type="match status" value="1"/>
</dbReference>
<gene>
    <name evidence="5" type="ORF">DH2020_028912</name>
</gene>
<dbReference type="InterPro" id="IPR011684">
    <property type="entry name" value="NAB"/>
</dbReference>
<sequence length="637" mass="73462">MTKHPRKGSLKSMSNHIDPEKEEQLEWVKIEIENQVKRIIKLTKSINQGDNKERNLKNKAEAIRLIEDFQKQYESLYSLYQDLREEVKKNVGNGDDDSSSTSNSDSESYFSPGVSSEDSDSDNDQEPENTSDFENKLTSSSEVKKISSLHSHSESGDIVLKDLESENTMSQRLAQIKDLEGQVANLKHKISTLRSEKRQLECKSDEAKQMREKISRLEAQILEIESKSKENEVGLKKQSEDNEKKYISRISELVAQGNNMQLELNTLKQQKGELEGRFLHETKKWSSQVDGLMKQVNSLKRELVTVNSQKSELEMELKKKSESLKNETTLKEQSLAKVNESLKAQVNDLESKIHSLSSKKSELEEQVKKITDEAFQSNVENEKLQVKISELQTAIAERDDELSTEQKKLTACQNTLSMKTKSLEEEIGNLKSKMEVLETERNHFQVELETLHKDKERLQLELEKEKEECSLSKSQVEKISKSNFQLQVESKEWYIKTKETYEEEMKDLKCRAERNEIEFKNVKDMTLAANDVLTSLDAVALKFDECSASFLDRVSKASCELKFAKDWAMRKKDDLDRLLAQLDDKEAEILVFREKVWESENKVRELEKMIKEKEDAMLEVNDTPASQSVGQELAMQE</sequence>
<comment type="caution">
    <text evidence="5">The sequence shown here is derived from an EMBL/GenBank/DDBJ whole genome shotgun (WGS) entry which is preliminary data.</text>
</comment>
<feature type="compositionally biased region" description="Polar residues" evidence="3">
    <location>
        <begin position="132"/>
        <end position="141"/>
    </location>
</feature>
<evidence type="ECO:0000313" key="5">
    <source>
        <dbReference type="EMBL" id="KAK6137352.1"/>
    </source>
</evidence>
<protein>
    <recommendedName>
        <fullName evidence="4">NAB domain-containing protein</fullName>
    </recommendedName>
</protein>
<feature type="region of interest" description="Disordered" evidence="3">
    <location>
        <begin position="618"/>
        <end position="637"/>
    </location>
</feature>
<feature type="coiled-coil region" evidence="2">
    <location>
        <begin position="169"/>
        <end position="518"/>
    </location>
</feature>
<accession>A0ABR0VTR7</accession>
<feature type="domain" description="NAB" evidence="4">
    <location>
        <begin position="9"/>
        <end position="87"/>
    </location>
</feature>
<keyword evidence="6" id="KW-1185">Reference proteome</keyword>
<evidence type="ECO:0000313" key="6">
    <source>
        <dbReference type="Proteomes" id="UP001318860"/>
    </source>
</evidence>
<dbReference type="PROSITE" id="PS51774">
    <property type="entry name" value="NAB"/>
    <property type="match status" value="1"/>
</dbReference>
<dbReference type="Pfam" id="PF07765">
    <property type="entry name" value="KIP1"/>
    <property type="match status" value="1"/>
</dbReference>
<evidence type="ECO:0000259" key="4">
    <source>
        <dbReference type="PROSITE" id="PS51774"/>
    </source>
</evidence>
<name>A0ABR0VTR7_REHGL</name>
<feature type="region of interest" description="Disordered" evidence="3">
    <location>
        <begin position="88"/>
        <end position="151"/>
    </location>
</feature>
<proteinExistence type="predicted"/>